<evidence type="ECO:0000256" key="2">
    <source>
        <dbReference type="ARBA" id="ARBA00023125"/>
    </source>
</evidence>
<organism evidence="3 4">
    <name type="scientific">Sphaerisporangium album</name>
    <dbReference type="NCBI Taxonomy" id="509200"/>
    <lineage>
        <taxon>Bacteria</taxon>
        <taxon>Bacillati</taxon>
        <taxon>Actinomycetota</taxon>
        <taxon>Actinomycetes</taxon>
        <taxon>Streptosporangiales</taxon>
        <taxon>Streptosporangiaceae</taxon>
        <taxon>Sphaerisporangium</taxon>
    </lineage>
</organism>
<evidence type="ECO:0000313" key="4">
    <source>
        <dbReference type="Proteomes" id="UP000253094"/>
    </source>
</evidence>
<dbReference type="InterPro" id="IPR044946">
    <property type="entry name" value="Restrct_endonuc_typeI_TRD_sf"/>
</dbReference>
<dbReference type="PANTHER" id="PTHR43140:SF1">
    <property type="entry name" value="TYPE I RESTRICTION ENZYME ECOKI SPECIFICITY SUBUNIT"/>
    <property type="match status" value="1"/>
</dbReference>
<keyword evidence="1" id="KW-0680">Restriction system</keyword>
<protein>
    <submittedName>
        <fullName evidence="3">Uncharacterized protein</fullName>
    </submittedName>
</protein>
<sequence length="411" mass="45576">MIWPTRRLKYLSRTIDRRAGSDQPPLLAVSIHKGVIPRESLTDDLPRAEDLSNYKICEPGDIILNRMRAFQGAIGVSPIRGLVSPDYLVLQPSPHVNAQYLHHLFRSSWFIGEMASRLRGIGGTDNGAVRTPRINPEDLGNIEIPTPSLDEQRWIANFLDVETIYIDRLAAIRDRQLHLLNDRSTAFISEVLPTSGDCQFIRLGYLATIQSGITVDGSRTLSDDAVTRPYIRVANVQAGRLELNSITEISVSEKMAAASTLRFGDVLMTEGGDLDKLGRGTVWRDEIPECLHQNHIFAVRPGASLDSDYLALLTRSIYARNYFESTGTKTTNLASTSSGKIRDFRIPLVSLATQKRIVKETSRTLDRIDSLTNLLIKQKQLLTERRQALITGAVTGQIDVTTAGRGSEGLA</sequence>
<dbReference type="InterPro" id="IPR051212">
    <property type="entry name" value="Type-I_RE_S_subunit"/>
</dbReference>
<comment type="caution">
    <text evidence="3">The sequence shown here is derived from an EMBL/GenBank/DDBJ whole genome shotgun (WGS) entry which is preliminary data.</text>
</comment>
<dbReference type="Proteomes" id="UP000253094">
    <property type="component" value="Unassembled WGS sequence"/>
</dbReference>
<dbReference type="PANTHER" id="PTHR43140">
    <property type="entry name" value="TYPE-1 RESTRICTION ENZYME ECOKI SPECIFICITY PROTEIN"/>
    <property type="match status" value="1"/>
</dbReference>
<dbReference type="Gene3D" id="3.90.220.20">
    <property type="entry name" value="DNA methylase specificity domains"/>
    <property type="match status" value="2"/>
</dbReference>
<evidence type="ECO:0000313" key="3">
    <source>
        <dbReference type="EMBL" id="RCG28281.1"/>
    </source>
</evidence>
<accession>A0A367FDB9</accession>
<dbReference type="OrthoDB" id="3197085at2"/>
<reference evidence="3 4" key="1">
    <citation type="submission" date="2018-06" db="EMBL/GenBank/DDBJ databases">
        <title>Sphaerisporangium craniellae sp. nov., isolated from a marine sponge in the South China Sea.</title>
        <authorList>
            <person name="Li L."/>
        </authorList>
    </citation>
    <scope>NUCLEOTIDE SEQUENCE [LARGE SCALE GENOMIC DNA]</scope>
    <source>
        <strain evidence="3 4">CCTCC AA 208026</strain>
    </source>
</reference>
<dbReference type="RefSeq" id="WP_114031194.1">
    <property type="nucleotide sequence ID" value="NZ_QOIL01000014.1"/>
</dbReference>
<proteinExistence type="predicted"/>
<keyword evidence="4" id="KW-1185">Reference proteome</keyword>
<dbReference type="AlphaFoldDB" id="A0A367FDB9"/>
<dbReference type="GO" id="GO:0003677">
    <property type="term" value="F:DNA binding"/>
    <property type="evidence" value="ECO:0007669"/>
    <property type="project" value="UniProtKB-KW"/>
</dbReference>
<gene>
    <name evidence="3" type="ORF">DQ384_24455</name>
</gene>
<keyword evidence="2" id="KW-0238">DNA-binding</keyword>
<dbReference type="SUPFAM" id="SSF116734">
    <property type="entry name" value="DNA methylase specificity domain"/>
    <property type="match status" value="2"/>
</dbReference>
<dbReference type="CDD" id="cd17253">
    <property type="entry name" value="RMtype1_S_Eco933I-TRD2-CR2_like"/>
    <property type="match status" value="1"/>
</dbReference>
<evidence type="ECO:0000256" key="1">
    <source>
        <dbReference type="ARBA" id="ARBA00022747"/>
    </source>
</evidence>
<name>A0A367FDB9_9ACTN</name>
<dbReference type="GO" id="GO:0009307">
    <property type="term" value="P:DNA restriction-modification system"/>
    <property type="evidence" value="ECO:0007669"/>
    <property type="project" value="UniProtKB-KW"/>
</dbReference>
<dbReference type="EMBL" id="QOIL01000014">
    <property type="protein sequence ID" value="RCG28281.1"/>
    <property type="molecule type" value="Genomic_DNA"/>
</dbReference>